<evidence type="ECO:0000313" key="2">
    <source>
        <dbReference type="Proteomes" id="UP000467132"/>
    </source>
</evidence>
<gene>
    <name evidence="1" type="ORF">D3Z33_15255</name>
</gene>
<dbReference type="OrthoDB" id="1957732at2"/>
<keyword evidence="2" id="KW-1185">Reference proteome</keyword>
<reference evidence="1 2" key="1">
    <citation type="submission" date="2018-08" db="EMBL/GenBank/DDBJ databases">
        <title>Murine metabolic-syndrome-specific gut microbial biobank.</title>
        <authorList>
            <person name="Liu C."/>
        </authorList>
    </citation>
    <scope>NUCLEOTIDE SEQUENCE [LARGE SCALE GENOMIC DNA]</scope>
    <source>
        <strain evidence="1 2">583</strain>
    </source>
</reference>
<accession>A0A845R3G1</accession>
<comment type="caution">
    <text evidence="1">The sequence shown here is derived from an EMBL/GenBank/DDBJ whole genome shotgun (WGS) entry which is preliminary data.</text>
</comment>
<protein>
    <submittedName>
        <fullName evidence="1">Uncharacterized protein</fullName>
    </submittedName>
</protein>
<proteinExistence type="predicted"/>
<dbReference type="AlphaFoldDB" id="A0A845R3G1"/>
<sequence length="79" mass="9306">MKRYICTKELLIPRYDDHGCQVENEDIEIVKGSIWEIDDTNFRMIGGINSIRLLNDEHGWLEIEGDTLKEYFEVKGECQ</sequence>
<organism evidence="1 2">
    <name type="scientific">Senegalia massiliensis</name>
    <dbReference type="NCBI Taxonomy" id="1720316"/>
    <lineage>
        <taxon>Bacteria</taxon>
        <taxon>Bacillati</taxon>
        <taxon>Bacillota</taxon>
        <taxon>Clostridia</taxon>
        <taxon>Eubacteriales</taxon>
        <taxon>Clostridiaceae</taxon>
        <taxon>Senegalia</taxon>
    </lineage>
</organism>
<evidence type="ECO:0000313" key="1">
    <source>
        <dbReference type="EMBL" id="NBI08216.1"/>
    </source>
</evidence>
<dbReference type="Proteomes" id="UP000467132">
    <property type="component" value="Unassembled WGS sequence"/>
</dbReference>
<dbReference type="EMBL" id="QXXA01000025">
    <property type="protein sequence ID" value="NBI08216.1"/>
    <property type="molecule type" value="Genomic_DNA"/>
</dbReference>
<dbReference type="RefSeq" id="WP_160198678.1">
    <property type="nucleotide sequence ID" value="NZ_QXXA01000025.1"/>
</dbReference>
<name>A0A845R3G1_9CLOT</name>